<evidence type="ECO:0000313" key="1">
    <source>
        <dbReference type="EMBL" id="MPC29355.1"/>
    </source>
</evidence>
<sequence>MKKGYKYQVLEQRRERGDLIAAYRAMKGLEKLDREDLLIWDTSDTRGHGKKLKRIIAGEISRSSAFHKDVQRCGMV</sequence>
<evidence type="ECO:0000313" key="2">
    <source>
        <dbReference type="Proteomes" id="UP000324222"/>
    </source>
</evidence>
<protein>
    <submittedName>
        <fullName evidence="1">Uncharacterized protein</fullName>
    </submittedName>
</protein>
<dbReference type="AlphaFoldDB" id="A0A5B7E7P0"/>
<dbReference type="EMBL" id="VSRR010002058">
    <property type="protein sequence ID" value="MPC29355.1"/>
    <property type="molecule type" value="Genomic_DNA"/>
</dbReference>
<reference evidence="1 2" key="1">
    <citation type="submission" date="2019-05" db="EMBL/GenBank/DDBJ databases">
        <title>Another draft genome of Portunus trituberculatus and its Hox gene families provides insights of decapod evolution.</title>
        <authorList>
            <person name="Jeong J.-H."/>
            <person name="Song I."/>
            <person name="Kim S."/>
            <person name="Choi T."/>
            <person name="Kim D."/>
            <person name="Ryu S."/>
            <person name="Kim W."/>
        </authorList>
    </citation>
    <scope>NUCLEOTIDE SEQUENCE [LARGE SCALE GENOMIC DNA]</scope>
    <source>
        <tissue evidence="1">Muscle</tissue>
    </source>
</reference>
<comment type="caution">
    <text evidence="1">The sequence shown here is derived from an EMBL/GenBank/DDBJ whole genome shotgun (WGS) entry which is preliminary data.</text>
</comment>
<keyword evidence="2" id="KW-1185">Reference proteome</keyword>
<proteinExistence type="predicted"/>
<gene>
    <name evidence="1" type="ORF">E2C01_022583</name>
</gene>
<accession>A0A5B7E7P0</accession>
<name>A0A5B7E7P0_PORTR</name>
<organism evidence="1 2">
    <name type="scientific">Portunus trituberculatus</name>
    <name type="common">Swimming crab</name>
    <name type="synonym">Neptunus trituberculatus</name>
    <dbReference type="NCBI Taxonomy" id="210409"/>
    <lineage>
        <taxon>Eukaryota</taxon>
        <taxon>Metazoa</taxon>
        <taxon>Ecdysozoa</taxon>
        <taxon>Arthropoda</taxon>
        <taxon>Crustacea</taxon>
        <taxon>Multicrustacea</taxon>
        <taxon>Malacostraca</taxon>
        <taxon>Eumalacostraca</taxon>
        <taxon>Eucarida</taxon>
        <taxon>Decapoda</taxon>
        <taxon>Pleocyemata</taxon>
        <taxon>Brachyura</taxon>
        <taxon>Eubrachyura</taxon>
        <taxon>Portunoidea</taxon>
        <taxon>Portunidae</taxon>
        <taxon>Portuninae</taxon>
        <taxon>Portunus</taxon>
    </lineage>
</organism>
<dbReference type="Proteomes" id="UP000324222">
    <property type="component" value="Unassembled WGS sequence"/>
</dbReference>